<dbReference type="Pfam" id="PF00389">
    <property type="entry name" value="2-Hacid_dh"/>
    <property type="match status" value="1"/>
</dbReference>
<evidence type="ECO:0000256" key="7">
    <source>
        <dbReference type="ARBA" id="ARBA00023027"/>
    </source>
</evidence>
<dbReference type="InterPro" id="IPR006139">
    <property type="entry name" value="D-isomer_2_OHA_DH_cat_dom"/>
</dbReference>
<evidence type="ECO:0000313" key="13">
    <source>
        <dbReference type="EMBL" id="MCZ6161060.1"/>
    </source>
</evidence>
<dbReference type="InterPro" id="IPR029753">
    <property type="entry name" value="D-isomer_DH_CS"/>
</dbReference>
<evidence type="ECO:0000256" key="10">
    <source>
        <dbReference type="ARBA" id="ARBA00048731"/>
    </source>
</evidence>
<dbReference type="CDD" id="cd12173">
    <property type="entry name" value="PGDH_4"/>
    <property type="match status" value="1"/>
</dbReference>
<dbReference type="SUPFAM" id="SSF51735">
    <property type="entry name" value="NAD(P)-binding Rossmann-fold domains"/>
    <property type="match status" value="1"/>
</dbReference>
<dbReference type="EMBL" id="JAPXGP010000001">
    <property type="protein sequence ID" value="MCZ6161060.1"/>
    <property type="molecule type" value="Genomic_DNA"/>
</dbReference>
<dbReference type="GO" id="GO:0006564">
    <property type="term" value="P:L-serine biosynthetic process"/>
    <property type="evidence" value="ECO:0007669"/>
    <property type="project" value="UniProtKB-UniRule"/>
</dbReference>
<comment type="similarity">
    <text evidence="3 11">Belongs to the D-isomer specific 2-hydroxyacid dehydrogenase family.</text>
</comment>
<comment type="catalytic activity">
    <reaction evidence="10 11">
        <text>(2R)-3-phosphoglycerate + NAD(+) = 3-phosphooxypyruvate + NADH + H(+)</text>
        <dbReference type="Rhea" id="RHEA:12641"/>
        <dbReference type="ChEBI" id="CHEBI:15378"/>
        <dbReference type="ChEBI" id="CHEBI:18110"/>
        <dbReference type="ChEBI" id="CHEBI:57540"/>
        <dbReference type="ChEBI" id="CHEBI:57945"/>
        <dbReference type="ChEBI" id="CHEBI:58272"/>
        <dbReference type="EC" id="1.1.1.95"/>
    </reaction>
</comment>
<dbReference type="Pfam" id="PF01842">
    <property type="entry name" value="ACT"/>
    <property type="match status" value="1"/>
</dbReference>
<protein>
    <recommendedName>
        <fullName evidence="4 11">D-3-phosphoglycerate dehydrogenase</fullName>
        <ecNumber evidence="11">1.1.1.95</ecNumber>
    </recommendedName>
</protein>
<evidence type="ECO:0000256" key="3">
    <source>
        <dbReference type="ARBA" id="ARBA00005854"/>
    </source>
</evidence>
<keyword evidence="7 11" id="KW-0520">NAD</keyword>
<dbReference type="Gene3D" id="3.30.70.260">
    <property type="match status" value="1"/>
</dbReference>
<keyword evidence="6 11" id="KW-0560">Oxidoreductase</keyword>
<dbReference type="SUPFAM" id="SSF52283">
    <property type="entry name" value="Formate/glycerate dehydrogenase catalytic domain-like"/>
    <property type="match status" value="1"/>
</dbReference>
<keyword evidence="5 11" id="KW-0028">Amino-acid biosynthesis</keyword>
<dbReference type="SUPFAM" id="SSF55021">
    <property type="entry name" value="ACT-like"/>
    <property type="match status" value="1"/>
</dbReference>
<dbReference type="PROSITE" id="PS00671">
    <property type="entry name" value="D_2_HYDROXYACID_DH_3"/>
    <property type="match status" value="1"/>
</dbReference>
<dbReference type="InterPro" id="IPR050857">
    <property type="entry name" value="D-2-hydroxyacid_DH"/>
</dbReference>
<reference evidence="13" key="1">
    <citation type="submission" date="2022-12" db="EMBL/GenBank/DDBJ databases">
        <title>Species Delineation and Comparative Genomics within the Campylobacter ureolyticus Complex.</title>
        <authorList>
            <person name="Maki J."/>
            <person name="Howard M."/>
            <person name="Connelly S."/>
            <person name="Hardy D.J."/>
            <person name="Cameron A."/>
        </authorList>
    </citation>
    <scope>NUCLEOTIDE SEQUENCE</scope>
    <source>
        <strain evidence="13">URMC_786</strain>
    </source>
</reference>
<evidence type="ECO:0000256" key="9">
    <source>
        <dbReference type="ARBA" id="ARBA00048126"/>
    </source>
</evidence>
<feature type="domain" description="ACT" evidence="12">
    <location>
        <begin position="455"/>
        <end position="526"/>
    </location>
</feature>
<evidence type="ECO:0000313" key="14">
    <source>
        <dbReference type="Proteomes" id="UP001075461"/>
    </source>
</evidence>
<dbReference type="Gene3D" id="3.30.1330.90">
    <property type="entry name" value="D-3-phosphoglycerate dehydrogenase, domain 3"/>
    <property type="match status" value="1"/>
</dbReference>
<gene>
    <name evidence="13" type="primary">serA</name>
    <name evidence="13" type="ORF">O6B92_01680</name>
</gene>
<dbReference type="EC" id="1.1.1.95" evidence="11"/>
<dbReference type="PROSITE" id="PS00065">
    <property type="entry name" value="D_2_HYDROXYACID_DH_1"/>
    <property type="match status" value="1"/>
</dbReference>
<dbReference type="InterPro" id="IPR029009">
    <property type="entry name" value="ASB_dom_sf"/>
</dbReference>
<evidence type="ECO:0000259" key="12">
    <source>
        <dbReference type="PROSITE" id="PS51671"/>
    </source>
</evidence>
<dbReference type="InterPro" id="IPR036291">
    <property type="entry name" value="NAD(P)-bd_dom_sf"/>
</dbReference>
<evidence type="ECO:0000256" key="5">
    <source>
        <dbReference type="ARBA" id="ARBA00022605"/>
    </source>
</evidence>
<dbReference type="InterPro" id="IPR006236">
    <property type="entry name" value="PGDH"/>
</dbReference>
<dbReference type="SUPFAM" id="SSF143548">
    <property type="entry name" value="Serine metabolism enzymes domain"/>
    <property type="match status" value="1"/>
</dbReference>
<dbReference type="Pfam" id="PF02826">
    <property type="entry name" value="2-Hacid_dh_C"/>
    <property type="match status" value="1"/>
</dbReference>
<name>A0A9Q4KP94_9BACT</name>
<dbReference type="InterPro" id="IPR006140">
    <property type="entry name" value="D-isomer_DH_NAD-bd"/>
</dbReference>
<dbReference type="InterPro" id="IPR029752">
    <property type="entry name" value="D-isomer_DH_CS1"/>
</dbReference>
<evidence type="ECO:0000256" key="4">
    <source>
        <dbReference type="ARBA" id="ARBA00021582"/>
    </source>
</evidence>
<keyword evidence="8 11" id="KW-0718">Serine biosynthesis</keyword>
<dbReference type="NCBIfam" id="TIGR01327">
    <property type="entry name" value="PGDH"/>
    <property type="match status" value="1"/>
</dbReference>
<dbReference type="PROSITE" id="PS51671">
    <property type="entry name" value="ACT"/>
    <property type="match status" value="1"/>
</dbReference>
<dbReference type="AlphaFoldDB" id="A0A9Q4KP94"/>
<dbReference type="InterPro" id="IPR002912">
    <property type="entry name" value="ACT_dom"/>
</dbReference>
<sequence length="526" mass="57863">MMNKIIVCDAINEAGFEILAKEKDIEVVDATNVPKDELLNLLVDADVAITRSPTEISESFLNAGKKLKAVVRAGVGVDNVDIDGCSKRGIILMNVPTANTIAAVEMTMCHLLNAARKYVNSCNDLKIDRIWKREKWYGTELYGKTLGIIGFGNIGSRVGVRSLAFGMKVIAYDPYIEPSKAKDLGVDYTSNFNDILKCDFITIHTPKTAETINMIDEAEIAKMKDGVRIVNCARGGLINEDALLKNLKNGKIAYAGIDVFVKEPATDHPLLDIENLTATQHLGANTVESQKNIAVQAADQAISALRGICYPNALNLPIKTEDIPNEIKLYLDLVSKMAYLATQINKNLIRNIKIEVSSNLKKYLDPMLTFALVGALKTQLGDSINYVNAKFVADERGIKTESIVTSSLNLKSLVTVKVITDEEVTTFGGVVFGENEERIVNINGFKTDFKPKGKMIFLKNRDIPGFIRDISAILAKENINIADFRLGRGEEKDALAVVLVDEDINSEILKELNSVEACIWARYANV</sequence>
<dbReference type="PANTHER" id="PTHR42789">
    <property type="entry name" value="D-ISOMER SPECIFIC 2-HYDROXYACID DEHYDROGENASE FAMILY PROTEIN (AFU_ORTHOLOGUE AFUA_6G10090)"/>
    <property type="match status" value="1"/>
</dbReference>
<accession>A0A9Q4KP94</accession>
<organism evidence="13 14">
    <name type="scientific">Campylobacter ureolyticus</name>
    <dbReference type="NCBI Taxonomy" id="827"/>
    <lineage>
        <taxon>Bacteria</taxon>
        <taxon>Pseudomonadati</taxon>
        <taxon>Campylobacterota</taxon>
        <taxon>Epsilonproteobacteria</taxon>
        <taxon>Campylobacterales</taxon>
        <taxon>Campylobacteraceae</taxon>
        <taxon>Campylobacter</taxon>
    </lineage>
</organism>
<comment type="function">
    <text evidence="1">Catalyzes the reversible oxidation of 3-phospho-D-glycerate to 3-phosphonooxypyruvate, the first step of the phosphorylated L-serine biosynthesis pathway. Also catalyzes the reversible oxidation of 2-hydroxyglutarate to 2-oxoglutarate.</text>
</comment>
<dbReference type="InterPro" id="IPR045865">
    <property type="entry name" value="ACT-like_dom_sf"/>
</dbReference>
<dbReference type="FunFam" id="3.40.50.720:FF:000021">
    <property type="entry name" value="D-3-phosphoglycerate dehydrogenase"/>
    <property type="match status" value="1"/>
</dbReference>
<comment type="caution">
    <text evidence="13">The sequence shown here is derived from an EMBL/GenBank/DDBJ whole genome shotgun (WGS) entry which is preliminary data.</text>
</comment>
<dbReference type="PANTHER" id="PTHR42789:SF1">
    <property type="entry name" value="D-ISOMER SPECIFIC 2-HYDROXYACID DEHYDROGENASE FAMILY PROTEIN (AFU_ORTHOLOGUE AFUA_6G10090)"/>
    <property type="match status" value="1"/>
</dbReference>
<evidence type="ECO:0000256" key="6">
    <source>
        <dbReference type="ARBA" id="ARBA00023002"/>
    </source>
</evidence>
<dbReference type="Gene3D" id="3.40.50.720">
    <property type="entry name" value="NAD(P)-binding Rossmann-like Domain"/>
    <property type="match status" value="2"/>
</dbReference>
<evidence type="ECO:0000256" key="1">
    <source>
        <dbReference type="ARBA" id="ARBA00003800"/>
    </source>
</evidence>
<comment type="catalytic activity">
    <reaction evidence="9">
        <text>(R)-2-hydroxyglutarate + NAD(+) = 2-oxoglutarate + NADH + H(+)</text>
        <dbReference type="Rhea" id="RHEA:49612"/>
        <dbReference type="ChEBI" id="CHEBI:15378"/>
        <dbReference type="ChEBI" id="CHEBI:15801"/>
        <dbReference type="ChEBI" id="CHEBI:16810"/>
        <dbReference type="ChEBI" id="CHEBI:57540"/>
        <dbReference type="ChEBI" id="CHEBI:57945"/>
        <dbReference type="EC" id="1.1.1.399"/>
    </reaction>
</comment>
<dbReference type="GO" id="GO:0051287">
    <property type="term" value="F:NAD binding"/>
    <property type="evidence" value="ECO:0007669"/>
    <property type="project" value="UniProtKB-UniRule"/>
</dbReference>
<evidence type="ECO:0000256" key="2">
    <source>
        <dbReference type="ARBA" id="ARBA00005216"/>
    </source>
</evidence>
<evidence type="ECO:0000256" key="8">
    <source>
        <dbReference type="ARBA" id="ARBA00023299"/>
    </source>
</evidence>
<proteinExistence type="inferred from homology"/>
<comment type="pathway">
    <text evidence="2 11">Amino-acid biosynthesis; L-serine biosynthesis; L-serine from 3-phospho-D-glycerate: step 1/3.</text>
</comment>
<dbReference type="RefSeq" id="WP_269479651.1">
    <property type="nucleotide sequence ID" value="NZ_JAPXGH010000006.1"/>
</dbReference>
<dbReference type="GO" id="GO:0004617">
    <property type="term" value="F:phosphoglycerate dehydrogenase activity"/>
    <property type="evidence" value="ECO:0007669"/>
    <property type="project" value="UniProtKB-UniRule"/>
</dbReference>
<evidence type="ECO:0000256" key="11">
    <source>
        <dbReference type="RuleBase" id="RU363003"/>
    </source>
</evidence>
<dbReference type="Pfam" id="PF19304">
    <property type="entry name" value="PGDH_inter"/>
    <property type="match status" value="1"/>
</dbReference>
<dbReference type="Proteomes" id="UP001075461">
    <property type="component" value="Unassembled WGS sequence"/>
</dbReference>
<dbReference type="InterPro" id="IPR045626">
    <property type="entry name" value="PGDH_ASB_dom"/>
</dbReference>
<dbReference type="CDD" id="cd04902">
    <property type="entry name" value="ACT_3PGDH-xct"/>
    <property type="match status" value="1"/>
</dbReference>